<reference evidence="3" key="1">
    <citation type="submission" date="2020-05" db="EMBL/GenBank/DDBJ databases">
        <title>Phylogenomic resolution of chytrid fungi.</title>
        <authorList>
            <person name="Stajich J.E."/>
            <person name="Amses K."/>
            <person name="Simmons R."/>
            <person name="Seto K."/>
            <person name="Myers J."/>
            <person name="Bonds A."/>
            <person name="Quandt C.A."/>
            <person name="Barry K."/>
            <person name="Liu P."/>
            <person name="Grigoriev I."/>
            <person name="Longcore J.E."/>
            <person name="James T.Y."/>
        </authorList>
    </citation>
    <scope>NUCLEOTIDE SEQUENCE</scope>
    <source>
        <strain evidence="3">PLAUS21</strain>
    </source>
</reference>
<comment type="caution">
    <text evidence="3">The sequence shown here is derived from an EMBL/GenBank/DDBJ whole genome shotgun (WGS) entry which is preliminary data.</text>
</comment>
<evidence type="ECO:0000256" key="1">
    <source>
        <dbReference type="SAM" id="SignalP"/>
    </source>
</evidence>
<dbReference type="Pfam" id="PF01764">
    <property type="entry name" value="Lipase_3"/>
    <property type="match status" value="1"/>
</dbReference>
<dbReference type="InterPro" id="IPR029058">
    <property type="entry name" value="AB_hydrolase_fold"/>
</dbReference>
<gene>
    <name evidence="3" type="ORF">HK103_002398</name>
</gene>
<dbReference type="AlphaFoldDB" id="A0AAD5Y4F0"/>
<sequence>MINFVSLLAAFANGVPTASSPVSNFPTFIQYSAASYCNQIWQTGSFNCGIRCSGALSSTQIVSTINSSDSAAASYVGYNDNLQTIVIAFRGTDNLEGALQDLEFAQTDSDWQSRYPLNIASPANAPIPENLKVHAGFEEVYGSIRDDVLIATNQLAQNKPNYQIVFTGHSLGGAIASFAAVDFQNVFGMQDRISLYTYGQPRVGNDAWANYVDQVPFVDRIYRVARRGDPVVHLPLNAMGYYHFKQQWELNDDGSTTACAVKANSGESPSCLNDLFSLNAARHSDYYGWLSAKC</sequence>
<accession>A0AAD5Y4F0</accession>
<dbReference type="CDD" id="cd00519">
    <property type="entry name" value="Lipase_3"/>
    <property type="match status" value="1"/>
</dbReference>
<dbReference type="PANTHER" id="PTHR45856">
    <property type="entry name" value="ALPHA/BETA-HYDROLASES SUPERFAMILY PROTEIN"/>
    <property type="match status" value="1"/>
</dbReference>
<proteinExistence type="predicted"/>
<evidence type="ECO:0000313" key="4">
    <source>
        <dbReference type="Proteomes" id="UP001210925"/>
    </source>
</evidence>
<protein>
    <recommendedName>
        <fullName evidence="2">Fungal lipase-type domain-containing protein</fullName>
    </recommendedName>
</protein>
<keyword evidence="1" id="KW-0732">Signal</keyword>
<evidence type="ECO:0000259" key="2">
    <source>
        <dbReference type="Pfam" id="PF01764"/>
    </source>
</evidence>
<organism evidence="3 4">
    <name type="scientific">Boothiomyces macroporosus</name>
    <dbReference type="NCBI Taxonomy" id="261099"/>
    <lineage>
        <taxon>Eukaryota</taxon>
        <taxon>Fungi</taxon>
        <taxon>Fungi incertae sedis</taxon>
        <taxon>Chytridiomycota</taxon>
        <taxon>Chytridiomycota incertae sedis</taxon>
        <taxon>Chytridiomycetes</taxon>
        <taxon>Rhizophydiales</taxon>
        <taxon>Terramycetaceae</taxon>
        <taxon>Boothiomyces</taxon>
    </lineage>
</organism>
<evidence type="ECO:0000313" key="3">
    <source>
        <dbReference type="EMBL" id="KAJ3251456.1"/>
    </source>
</evidence>
<dbReference type="Gene3D" id="3.40.50.1820">
    <property type="entry name" value="alpha/beta hydrolase"/>
    <property type="match status" value="1"/>
</dbReference>
<dbReference type="InterPro" id="IPR002921">
    <property type="entry name" value="Fungal_lipase-type"/>
</dbReference>
<keyword evidence="4" id="KW-1185">Reference proteome</keyword>
<dbReference type="InterPro" id="IPR051218">
    <property type="entry name" value="Sec_MonoDiacylglyc_Lipase"/>
</dbReference>
<dbReference type="Proteomes" id="UP001210925">
    <property type="component" value="Unassembled WGS sequence"/>
</dbReference>
<dbReference type="SUPFAM" id="SSF53474">
    <property type="entry name" value="alpha/beta-Hydrolases"/>
    <property type="match status" value="1"/>
</dbReference>
<feature type="domain" description="Fungal lipase-type" evidence="2">
    <location>
        <begin position="86"/>
        <end position="237"/>
    </location>
</feature>
<dbReference type="PANTHER" id="PTHR45856:SF25">
    <property type="entry name" value="FUNGAL LIPASE-LIKE DOMAIN-CONTAINING PROTEIN"/>
    <property type="match status" value="1"/>
</dbReference>
<feature type="signal peptide" evidence="1">
    <location>
        <begin position="1"/>
        <end position="19"/>
    </location>
</feature>
<dbReference type="GO" id="GO:0006629">
    <property type="term" value="P:lipid metabolic process"/>
    <property type="evidence" value="ECO:0007669"/>
    <property type="project" value="InterPro"/>
</dbReference>
<name>A0AAD5Y4F0_9FUNG</name>
<dbReference type="EMBL" id="JADGKB010000182">
    <property type="protein sequence ID" value="KAJ3251456.1"/>
    <property type="molecule type" value="Genomic_DNA"/>
</dbReference>
<feature type="chain" id="PRO_5041897869" description="Fungal lipase-type domain-containing protein" evidence="1">
    <location>
        <begin position="20"/>
        <end position="294"/>
    </location>
</feature>